<evidence type="ECO:0000313" key="3">
    <source>
        <dbReference type="Proteomes" id="UP001281003"/>
    </source>
</evidence>
<reference evidence="2" key="1">
    <citation type="journal article" date="2023" name="Mol. Phylogenet. Evol.">
        <title>Genome-scale phylogeny and comparative genomics of the fungal order Sordariales.</title>
        <authorList>
            <person name="Hensen N."/>
            <person name="Bonometti L."/>
            <person name="Westerberg I."/>
            <person name="Brannstrom I.O."/>
            <person name="Guillou S."/>
            <person name="Cros-Aarteil S."/>
            <person name="Calhoun S."/>
            <person name="Haridas S."/>
            <person name="Kuo A."/>
            <person name="Mondo S."/>
            <person name="Pangilinan J."/>
            <person name="Riley R."/>
            <person name="LaButti K."/>
            <person name="Andreopoulos B."/>
            <person name="Lipzen A."/>
            <person name="Chen C."/>
            <person name="Yan M."/>
            <person name="Daum C."/>
            <person name="Ng V."/>
            <person name="Clum A."/>
            <person name="Steindorff A."/>
            <person name="Ohm R.A."/>
            <person name="Martin F."/>
            <person name="Silar P."/>
            <person name="Natvig D.O."/>
            <person name="Lalanne C."/>
            <person name="Gautier V."/>
            <person name="Ament-Velasquez S.L."/>
            <person name="Kruys A."/>
            <person name="Hutchinson M.I."/>
            <person name="Powell A.J."/>
            <person name="Barry K."/>
            <person name="Miller A.N."/>
            <person name="Grigoriev I.V."/>
            <person name="Debuchy R."/>
            <person name="Gladieux P."/>
            <person name="Hiltunen Thoren M."/>
            <person name="Johannesson H."/>
        </authorList>
    </citation>
    <scope>NUCLEOTIDE SEQUENCE</scope>
    <source>
        <strain evidence="2">FGSC 1904</strain>
    </source>
</reference>
<organism evidence="2 3">
    <name type="scientific">Sordaria brevicollis</name>
    <dbReference type="NCBI Taxonomy" id="83679"/>
    <lineage>
        <taxon>Eukaryota</taxon>
        <taxon>Fungi</taxon>
        <taxon>Dikarya</taxon>
        <taxon>Ascomycota</taxon>
        <taxon>Pezizomycotina</taxon>
        <taxon>Sordariomycetes</taxon>
        <taxon>Sordariomycetidae</taxon>
        <taxon>Sordariales</taxon>
        <taxon>Sordariaceae</taxon>
        <taxon>Sordaria</taxon>
    </lineage>
</organism>
<dbReference type="Proteomes" id="UP001281003">
    <property type="component" value="Unassembled WGS sequence"/>
</dbReference>
<dbReference type="AlphaFoldDB" id="A0AAE0UD41"/>
<name>A0AAE0UD41_SORBR</name>
<gene>
    <name evidence="2" type="ORF">B0T20DRAFT_392364</name>
</gene>
<proteinExistence type="predicted"/>
<feature type="compositionally biased region" description="Polar residues" evidence="1">
    <location>
        <begin position="86"/>
        <end position="99"/>
    </location>
</feature>
<dbReference type="EMBL" id="JAUTDP010000005">
    <property type="protein sequence ID" value="KAK3399355.1"/>
    <property type="molecule type" value="Genomic_DNA"/>
</dbReference>
<feature type="compositionally biased region" description="Pro residues" evidence="1">
    <location>
        <begin position="161"/>
        <end position="174"/>
    </location>
</feature>
<evidence type="ECO:0000313" key="2">
    <source>
        <dbReference type="EMBL" id="KAK3399355.1"/>
    </source>
</evidence>
<feature type="compositionally biased region" description="Low complexity" evidence="1">
    <location>
        <begin position="175"/>
        <end position="189"/>
    </location>
</feature>
<sequence>MTDQRGSEGNSETPAVTAGQQPWQFFSNSSPDDAESKPPRYTRRPSIRETRIGFSRDAWENPPRYSPPDPTTSDQTQNQQERDAALTNSQAPMGSSPAQGTRRLLVRDSRSTIQSRPRAGSPGIPPPPYTSQRRSAPNTRRLSTRRSRPTRQAPAQSGLPDIPPPPQTSPPLPAPGTETQSTQSTTQATESRDLTARIFLPWGLIWGV</sequence>
<comment type="caution">
    <text evidence="2">The sequence shown here is derived from an EMBL/GenBank/DDBJ whole genome shotgun (WGS) entry which is preliminary data.</text>
</comment>
<reference evidence="2" key="2">
    <citation type="submission" date="2023-07" db="EMBL/GenBank/DDBJ databases">
        <authorList>
            <consortium name="Lawrence Berkeley National Laboratory"/>
            <person name="Haridas S."/>
            <person name="Hensen N."/>
            <person name="Bonometti L."/>
            <person name="Westerberg I."/>
            <person name="Brannstrom I.O."/>
            <person name="Guillou S."/>
            <person name="Cros-Aarteil S."/>
            <person name="Calhoun S."/>
            <person name="Kuo A."/>
            <person name="Mondo S."/>
            <person name="Pangilinan J."/>
            <person name="Riley R."/>
            <person name="LaButti K."/>
            <person name="Andreopoulos B."/>
            <person name="Lipzen A."/>
            <person name="Chen C."/>
            <person name="Yanf M."/>
            <person name="Daum C."/>
            <person name="Ng V."/>
            <person name="Clum A."/>
            <person name="Steindorff A."/>
            <person name="Ohm R."/>
            <person name="Martin F."/>
            <person name="Silar P."/>
            <person name="Natvig D."/>
            <person name="Lalanne C."/>
            <person name="Gautier V."/>
            <person name="Ament-velasquez S.L."/>
            <person name="Kruys A."/>
            <person name="Hutchinson M.I."/>
            <person name="Powell A.J."/>
            <person name="Barry K."/>
            <person name="Miller A.N."/>
            <person name="Grigoriev I.V."/>
            <person name="Debuchy R."/>
            <person name="Gladieux P."/>
            <person name="Thoren M.H."/>
            <person name="Johannesson H."/>
        </authorList>
    </citation>
    <scope>NUCLEOTIDE SEQUENCE</scope>
    <source>
        <strain evidence="2">FGSC 1904</strain>
    </source>
</reference>
<evidence type="ECO:0000256" key="1">
    <source>
        <dbReference type="SAM" id="MobiDB-lite"/>
    </source>
</evidence>
<accession>A0AAE0UD41</accession>
<keyword evidence="3" id="KW-1185">Reference proteome</keyword>
<feature type="region of interest" description="Disordered" evidence="1">
    <location>
        <begin position="1"/>
        <end position="194"/>
    </location>
</feature>
<feature type="compositionally biased region" description="Polar residues" evidence="1">
    <location>
        <begin position="1"/>
        <end position="31"/>
    </location>
</feature>
<protein>
    <submittedName>
        <fullName evidence="2">Uncharacterized protein</fullName>
    </submittedName>
</protein>